<protein>
    <submittedName>
        <fullName evidence="1">Uncharacterized protein</fullName>
    </submittedName>
</protein>
<dbReference type="HOGENOM" id="CLU_1592919_0_0_0"/>
<evidence type="ECO:0000313" key="2">
    <source>
        <dbReference type="Proteomes" id="UP000007013"/>
    </source>
</evidence>
<name>B1ZV36_OPITP</name>
<accession>B1ZV36</accession>
<evidence type="ECO:0000313" key="1">
    <source>
        <dbReference type="EMBL" id="ACB76703.1"/>
    </source>
</evidence>
<reference evidence="1 2" key="1">
    <citation type="journal article" date="2011" name="J. Bacteriol.">
        <title>Genome sequence of the verrucomicrobium Opitutus terrae PB90-1, an abundant inhabitant of rice paddy soil ecosystems.</title>
        <authorList>
            <person name="van Passel M.W."/>
            <person name="Kant R."/>
            <person name="Palva A."/>
            <person name="Copeland A."/>
            <person name="Lucas S."/>
            <person name="Lapidus A."/>
            <person name="Glavina del Rio T."/>
            <person name="Pitluck S."/>
            <person name="Goltsman E."/>
            <person name="Clum A."/>
            <person name="Sun H."/>
            <person name="Schmutz J."/>
            <person name="Larimer F.W."/>
            <person name="Land M.L."/>
            <person name="Hauser L."/>
            <person name="Kyrpides N."/>
            <person name="Mikhailova N."/>
            <person name="Richardson P.P."/>
            <person name="Janssen P.H."/>
            <person name="de Vos W.M."/>
            <person name="Smidt H."/>
        </authorList>
    </citation>
    <scope>NUCLEOTIDE SEQUENCE [LARGE SCALE GENOMIC DNA]</scope>
    <source>
        <strain evidence="2">DSM 11246 / JCM 15787 / PB90-1</strain>
    </source>
</reference>
<dbReference type="KEGG" id="ote:Oter_3426"/>
<organism evidence="1 2">
    <name type="scientific">Opitutus terrae (strain DSM 11246 / JCM 15787 / PB90-1)</name>
    <dbReference type="NCBI Taxonomy" id="452637"/>
    <lineage>
        <taxon>Bacteria</taxon>
        <taxon>Pseudomonadati</taxon>
        <taxon>Verrucomicrobiota</taxon>
        <taxon>Opitutia</taxon>
        <taxon>Opitutales</taxon>
        <taxon>Opitutaceae</taxon>
        <taxon>Opitutus</taxon>
    </lineage>
</organism>
<dbReference type="AlphaFoldDB" id="B1ZV36"/>
<dbReference type="EMBL" id="CP001032">
    <property type="protein sequence ID" value="ACB76703.1"/>
    <property type="molecule type" value="Genomic_DNA"/>
</dbReference>
<sequence length="167" mass="17879">MARPAVEFSAADIVIGHTSILQLTPPGAEPTPVNLKSKLVDYDGNNEILRAKFPDATGVKRTRKVKRIGATEMFIVETKEFKKVVTLLAGKMTAVIDTHTAQLWVCDYDDAAGDSAIVTDAFPCAFYRQNGQNRFAAEGGDDAGTSATIVVEAMKDGDVILSIDSAT</sequence>
<gene>
    <name evidence="1" type="ordered locus">Oter_3426</name>
</gene>
<dbReference type="RefSeq" id="WP_012376232.1">
    <property type="nucleotide sequence ID" value="NC_010571.1"/>
</dbReference>
<proteinExistence type="predicted"/>
<dbReference type="Proteomes" id="UP000007013">
    <property type="component" value="Chromosome"/>
</dbReference>
<keyword evidence="2" id="KW-1185">Reference proteome</keyword>
<dbReference type="STRING" id="452637.Oter_3426"/>